<dbReference type="Proteomes" id="UP001054889">
    <property type="component" value="Unassembled WGS sequence"/>
</dbReference>
<name>A0AAV5E1M3_ELECO</name>
<keyword evidence="3" id="KW-1185">Reference proteome</keyword>
<feature type="domain" description="Nucleotide-diphospho-sugar transferase" evidence="1">
    <location>
        <begin position="124"/>
        <end position="321"/>
    </location>
</feature>
<dbReference type="InterPro" id="IPR005069">
    <property type="entry name" value="Nucl-diP-sugar_transferase"/>
</dbReference>
<gene>
    <name evidence="2" type="primary">gb03940</name>
    <name evidence="2" type="ORF">PR202_gb03940</name>
</gene>
<proteinExistence type="predicted"/>
<comment type="caution">
    <text evidence="2">The sequence shown here is derived from an EMBL/GenBank/DDBJ whole genome shotgun (WGS) entry which is preliminary data.</text>
</comment>
<dbReference type="Pfam" id="PF03407">
    <property type="entry name" value="Nucleotid_trans"/>
    <property type="match status" value="1"/>
</dbReference>
<dbReference type="InterPro" id="IPR044821">
    <property type="entry name" value="At1g28695/At4g15970-like"/>
</dbReference>
<evidence type="ECO:0000313" key="3">
    <source>
        <dbReference type="Proteomes" id="UP001054889"/>
    </source>
</evidence>
<accession>A0AAV5E1M3</accession>
<protein>
    <recommendedName>
        <fullName evidence="1">Nucleotide-diphospho-sugar transferase domain-containing protein</fullName>
    </recommendedName>
</protein>
<dbReference type="PANTHER" id="PTHR46038:SF9">
    <property type="entry name" value="OS01G0920800 PROTEIN"/>
    <property type="match status" value="1"/>
</dbReference>
<organism evidence="2 3">
    <name type="scientific">Eleusine coracana subsp. coracana</name>
    <dbReference type="NCBI Taxonomy" id="191504"/>
    <lineage>
        <taxon>Eukaryota</taxon>
        <taxon>Viridiplantae</taxon>
        <taxon>Streptophyta</taxon>
        <taxon>Embryophyta</taxon>
        <taxon>Tracheophyta</taxon>
        <taxon>Spermatophyta</taxon>
        <taxon>Magnoliopsida</taxon>
        <taxon>Liliopsida</taxon>
        <taxon>Poales</taxon>
        <taxon>Poaceae</taxon>
        <taxon>PACMAD clade</taxon>
        <taxon>Chloridoideae</taxon>
        <taxon>Cynodonteae</taxon>
        <taxon>Eleusininae</taxon>
        <taxon>Eleusine</taxon>
    </lineage>
</organism>
<sequence length="361" mass="41146">MRLGKEGSHVVSFLLGAALPTALLFFVASDRLGEGLSSISISWGNGTVLPPGTSDQKATALTDRGTPNQEEQVGFAGLAELLPKVAMDDKTVIITYVNEAWARDNSLLDIYLESFKNGEDTAELLNHVLVIALDPAGFDHCKAKHPHCYHLQVKSVDMSSAKRFMSKDYLELVWTKLTFQQRILELGYNFLFTDADTIVFRNPLRRIPVYADMSCSSDDFKPTRKLLDNPLNTGLYYLKSTNRTIEMVKHWRAARVRFPGRHDQKVFVLIKWELIRKLGVKIEPLETVYFGGFCEYHDDPEKICTMHADCCIGLDTKVHDLKDIAADWKNYTSLTPQERKKGNFRWTVPVRCRKSTRWRKP</sequence>
<reference evidence="2" key="2">
    <citation type="submission" date="2021-12" db="EMBL/GenBank/DDBJ databases">
        <title>Resequencing data analysis of finger millet.</title>
        <authorList>
            <person name="Hatakeyama M."/>
            <person name="Aluri S."/>
            <person name="Balachadran M.T."/>
            <person name="Sivarajan S.R."/>
            <person name="Poveda L."/>
            <person name="Shimizu-Inatsugi R."/>
            <person name="Schlapbach R."/>
            <person name="Sreeman S.M."/>
            <person name="Shimizu K.K."/>
        </authorList>
    </citation>
    <scope>NUCLEOTIDE SEQUENCE</scope>
</reference>
<reference evidence="2" key="1">
    <citation type="journal article" date="2018" name="DNA Res.">
        <title>Multiple hybrid de novo genome assembly of finger millet, an orphan allotetraploid crop.</title>
        <authorList>
            <person name="Hatakeyama M."/>
            <person name="Aluri S."/>
            <person name="Balachadran M.T."/>
            <person name="Sivarajan S.R."/>
            <person name="Patrignani A."/>
            <person name="Gruter S."/>
            <person name="Poveda L."/>
            <person name="Shimizu-Inatsugi R."/>
            <person name="Baeten J."/>
            <person name="Francoijs K.J."/>
            <person name="Nataraja K.N."/>
            <person name="Reddy Y.A.N."/>
            <person name="Phadnis S."/>
            <person name="Ravikumar R.L."/>
            <person name="Schlapbach R."/>
            <person name="Sreeman S.M."/>
            <person name="Shimizu K.K."/>
        </authorList>
    </citation>
    <scope>NUCLEOTIDE SEQUENCE</scope>
</reference>
<evidence type="ECO:0000313" key="2">
    <source>
        <dbReference type="EMBL" id="GJN16914.1"/>
    </source>
</evidence>
<dbReference type="AlphaFoldDB" id="A0AAV5E1M3"/>
<evidence type="ECO:0000259" key="1">
    <source>
        <dbReference type="Pfam" id="PF03407"/>
    </source>
</evidence>
<dbReference type="PANTHER" id="PTHR46038">
    <property type="entry name" value="EXPRESSED PROTEIN-RELATED"/>
    <property type="match status" value="1"/>
</dbReference>
<dbReference type="EMBL" id="BQKI01000073">
    <property type="protein sequence ID" value="GJN16914.1"/>
    <property type="molecule type" value="Genomic_DNA"/>
</dbReference>